<dbReference type="PANTHER" id="PTHR21648">
    <property type="entry name" value="FLAGELLAR RADIAL SPOKE PROTEIN 3"/>
    <property type="match status" value="1"/>
</dbReference>
<protein>
    <submittedName>
        <fullName evidence="10">Uncharacterized protein</fullName>
    </submittedName>
</protein>
<feature type="region of interest" description="Disordered" evidence="9">
    <location>
        <begin position="35"/>
        <end position="61"/>
    </location>
</feature>
<evidence type="ECO:0000313" key="10">
    <source>
        <dbReference type="EMBL" id="EFX71585.1"/>
    </source>
</evidence>
<evidence type="ECO:0000313" key="11">
    <source>
        <dbReference type="Proteomes" id="UP000000305"/>
    </source>
</evidence>
<keyword evidence="11" id="KW-1185">Reference proteome</keyword>
<keyword evidence="8" id="KW-0966">Cell projection</keyword>
<dbReference type="InterPro" id="IPR009290">
    <property type="entry name" value="Radial_spoke_3"/>
</dbReference>
<dbReference type="EMBL" id="GL732608">
    <property type="protein sequence ID" value="EFX71585.1"/>
    <property type="molecule type" value="Genomic_DNA"/>
</dbReference>
<dbReference type="InParanoid" id="E9H9A1"/>
<comment type="subcellular location">
    <subcellularLocation>
        <location evidence="1">Cytoplasm</location>
        <location evidence="1">Cytoskeleton</location>
        <location evidence="1">Flagellum axoneme</location>
    </subcellularLocation>
</comment>
<dbReference type="HOGENOM" id="CLU_1449120_0_0_1"/>
<organism evidence="10 11">
    <name type="scientific">Daphnia pulex</name>
    <name type="common">Water flea</name>
    <dbReference type="NCBI Taxonomy" id="6669"/>
    <lineage>
        <taxon>Eukaryota</taxon>
        <taxon>Metazoa</taxon>
        <taxon>Ecdysozoa</taxon>
        <taxon>Arthropoda</taxon>
        <taxon>Crustacea</taxon>
        <taxon>Branchiopoda</taxon>
        <taxon>Diplostraca</taxon>
        <taxon>Cladocera</taxon>
        <taxon>Anomopoda</taxon>
        <taxon>Daphniidae</taxon>
        <taxon>Daphnia</taxon>
    </lineage>
</organism>
<accession>E9H9A1</accession>
<dbReference type="eggNOG" id="ENOG502QQSZ">
    <property type="taxonomic scope" value="Eukaryota"/>
</dbReference>
<evidence type="ECO:0000256" key="7">
    <source>
        <dbReference type="ARBA" id="ARBA00023212"/>
    </source>
</evidence>
<dbReference type="OrthoDB" id="313308at2759"/>
<evidence type="ECO:0000256" key="3">
    <source>
        <dbReference type="ARBA" id="ARBA00022490"/>
    </source>
</evidence>
<evidence type="ECO:0000256" key="1">
    <source>
        <dbReference type="ARBA" id="ARBA00004611"/>
    </source>
</evidence>
<evidence type="ECO:0000256" key="8">
    <source>
        <dbReference type="ARBA" id="ARBA00023273"/>
    </source>
</evidence>
<keyword evidence="4" id="KW-0597">Phosphoprotein</keyword>
<evidence type="ECO:0000256" key="4">
    <source>
        <dbReference type="ARBA" id="ARBA00022553"/>
    </source>
</evidence>
<keyword evidence="3" id="KW-0963">Cytoplasm</keyword>
<feature type="compositionally biased region" description="Basic residues" evidence="9">
    <location>
        <begin position="35"/>
        <end position="44"/>
    </location>
</feature>
<keyword evidence="6" id="KW-0969">Cilium</keyword>
<comment type="similarity">
    <text evidence="2">Belongs to the flagellar radial spoke RSP3 family.</text>
</comment>
<name>E9H9A1_DAPPU</name>
<evidence type="ECO:0000256" key="9">
    <source>
        <dbReference type="SAM" id="MobiDB-lite"/>
    </source>
</evidence>
<keyword evidence="7" id="KW-0206">Cytoskeleton</keyword>
<dbReference type="PANTHER" id="PTHR21648:SF0">
    <property type="entry name" value="RADIAL SPOKE HEAD PROTEIN 3 HOMOLOG"/>
    <property type="match status" value="1"/>
</dbReference>
<evidence type="ECO:0000256" key="2">
    <source>
        <dbReference type="ARBA" id="ARBA00006737"/>
    </source>
</evidence>
<dbReference type="AlphaFoldDB" id="E9H9A1"/>
<dbReference type="KEGG" id="dpx:DAPPUDRAFT_326958"/>
<keyword evidence="5" id="KW-0282">Flagellum</keyword>
<evidence type="ECO:0000256" key="5">
    <source>
        <dbReference type="ARBA" id="ARBA00022846"/>
    </source>
</evidence>
<reference evidence="10 11" key="1">
    <citation type="journal article" date="2011" name="Science">
        <title>The ecoresponsive genome of Daphnia pulex.</title>
        <authorList>
            <person name="Colbourne J.K."/>
            <person name="Pfrender M.E."/>
            <person name="Gilbert D."/>
            <person name="Thomas W.K."/>
            <person name="Tucker A."/>
            <person name="Oakley T.H."/>
            <person name="Tokishita S."/>
            <person name="Aerts A."/>
            <person name="Arnold G.J."/>
            <person name="Basu M.K."/>
            <person name="Bauer D.J."/>
            <person name="Caceres C.E."/>
            <person name="Carmel L."/>
            <person name="Casola C."/>
            <person name="Choi J.H."/>
            <person name="Detter J.C."/>
            <person name="Dong Q."/>
            <person name="Dusheyko S."/>
            <person name="Eads B.D."/>
            <person name="Frohlich T."/>
            <person name="Geiler-Samerotte K.A."/>
            <person name="Gerlach D."/>
            <person name="Hatcher P."/>
            <person name="Jogdeo S."/>
            <person name="Krijgsveld J."/>
            <person name="Kriventseva E.V."/>
            <person name="Kultz D."/>
            <person name="Laforsch C."/>
            <person name="Lindquist E."/>
            <person name="Lopez J."/>
            <person name="Manak J.R."/>
            <person name="Muller J."/>
            <person name="Pangilinan J."/>
            <person name="Patwardhan R.P."/>
            <person name="Pitluck S."/>
            <person name="Pritham E.J."/>
            <person name="Rechtsteiner A."/>
            <person name="Rho M."/>
            <person name="Rogozin I.B."/>
            <person name="Sakarya O."/>
            <person name="Salamov A."/>
            <person name="Schaack S."/>
            <person name="Shapiro H."/>
            <person name="Shiga Y."/>
            <person name="Skalitzky C."/>
            <person name="Smith Z."/>
            <person name="Souvorov A."/>
            <person name="Sung W."/>
            <person name="Tang Z."/>
            <person name="Tsuchiya D."/>
            <person name="Tu H."/>
            <person name="Vos H."/>
            <person name="Wang M."/>
            <person name="Wolf Y.I."/>
            <person name="Yamagata H."/>
            <person name="Yamada T."/>
            <person name="Ye Y."/>
            <person name="Shaw J.R."/>
            <person name="Andrews J."/>
            <person name="Crease T.J."/>
            <person name="Tang H."/>
            <person name="Lucas S.M."/>
            <person name="Robertson H.M."/>
            <person name="Bork P."/>
            <person name="Koonin E.V."/>
            <person name="Zdobnov E.M."/>
            <person name="Grigoriev I.V."/>
            <person name="Lynch M."/>
            <person name="Boore J.L."/>
        </authorList>
    </citation>
    <scope>NUCLEOTIDE SEQUENCE [LARGE SCALE GENOMIC DNA]</scope>
</reference>
<evidence type="ECO:0000256" key="6">
    <source>
        <dbReference type="ARBA" id="ARBA00023069"/>
    </source>
</evidence>
<gene>
    <name evidence="10" type="ORF">DAPPUDRAFT_326958</name>
</gene>
<dbReference type="Proteomes" id="UP000000305">
    <property type="component" value="Unassembled WGS sequence"/>
</dbReference>
<dbReference type="Pfam" id="PF06098">
    <property type="entry name" value="Radial_spoke_3"/>
    <property type="match status" value="1"/>
</dbReference>
<proteinExistence type="inferred from homology"/>
<dbReference type="STRING" id="6669.E9H9A1"/>
<sequence>MPPWNPHFGYSKVLSQQNLPLTDDWRRHIDARRKALQRRRTKRRGVADGGNNFGASGDRFYNGAAQTDGNFEELLRRAGDVESSVQTDPAIESVKRSRAVNGSSDVISSLNSNTQDNSTQVILSDLPDFETGLAPIVEQLVNVTLEQAFVEMLEEEEIKEIRQQRIQFQQLKMAELTTSKLMNVATD</sequence>